<protein>
    <submittedName>
        <fullName evidence="1">Lysophospholipase-like protein</fullName>
    </submittedName>
</protein>
<organism evidence="1 2">
    <name type="scientific">Burkholderia cepacia</name>
    <name type="common">Pseudomonas cepacia</name>
    <dbReference type="NCBI Taxonomy" id="292"/>
    <lineage>
        <taxon>Bacteria</taxon>
        <taxon>Pseudomonadati</taxon>
        <taxon>Pseudomonadota</taxon>
        <taxon>Betaproteobacteria</taxon>
        <taxon>Burkholderiales</taxon>
        <taxon>Burkholderiaceae</taxon>
        <taxon>Burkholderia</taxon>
        <taxon>Burkholderia cepacia complex</taxon>
    </lineage>
</organism>
<dbReference type="EMBL" id="UARD01000060">
    <property type="protein sequence ID" value="SQA62109.1"/>
    <property type="molecule type" value="Genomic_DNA"/>
</dbReference>
<evidence type="ECO:0000313" key="1">
    <source>
        <dbReference type="EMBL" id="SQA62109.1"/>
    </source>
</evidence>
<comment type="caution">
    <text evidence="1">The sequence shown here is derived from an EMBL/GenBank/DDBJ whole genome shotgun (WGS) entry which is preliminary data.</text>
</comment>
<sequence>MLENASRYPLEQPRLSQMVDAIDALHRDVTAPHVDLRAPS</sequence>
<proteinExistence type="predicted"/>
<reference evidence="1 2" key="1">
    <citation type="submission" date="2018-06" db="EMBL/GenBank/DDBJ databases">
        <authorList>
            <consortium name="Pathogen Informatics"/>
            <person name="Doyle S."/>
        </authorList>
    </citation>
    <scope>NUCLEOTIDE SEQUENCE [LARGE SCALE GENOMIC DNA]</scope>
    <source>
        <strain evidence="1 2">NCTC10661</strain>
    </source>
</reference>
<accession>A0AAE8T7M3</accession>
<gene>
    <name evidence="1" type="ORF">NCTC10661_07673</name>
</gene>
<name>A0AAE8T7M3_BURCE</name>
<evidence type="ECO:0000313" key="2">
    <source>
        <dbReference type="Proteomes" id="UP000250416"/>
    </source>
</evidence>
<dbReference type="AlphaFoldDB" id="A0AAE8T7M3"/>
<dbReference type="Proteomes" id="UP000250416">
    <property type="component" value="Unassembled WGS sequence"/>
</dbReference>